<keyword evidence="4" id="KW-1185">Reference proteome</keyword>
<comment type="caution">
    <text evidence="3">The sequence shown here is derived from an EMBL/GenBank/DDBJ whole genome shotgun (WGS) entry which is preliminary data.</text>
</comment>
<evidence type="ECO:0000313" key="3">
    <source>
        <dbReference type="EMBL" id="GGM74719.1"/>
    </source>
</evidence>
<dbReference type="AlphaFoldDB" id="A0AA37BRL9"/>
<evidence type="ECO:0000313" key="4">
    <source>
        <dbReference type="Proteomes" id="UP000632195"/>
    </source>
</evidence>
<dbReference type="InterPro" id="IPR037035">
    <property type="entry name" value="GK-like_C_sf"/>
</dbReference>
<dbReference type="EMBL" id="BMNY01000001">
    <property type="protein sequence ID" value="GGM74719.1"/>
    <property type="molecule type" value="Genomic_DNA"/>
</dbReference>
<organism evidence="3 4">
    <name type="scientific">Thermogymnomonas acidicola</name>
    <dbReference type="NCBI Taxonomy" id="399579"/>
    <lineage>
        <taxon>Archaea</taxon>
        <taxon>Methanobacteriati</taxon>
        <taxon>Thermoplasmatota</taxon>
        <taxon>Thermoplasmata</taxon>
        <taxon>Thermoplasmatales</taxon>
        <taxon>Thermogymnomonas</taxon>
    </lineage>
</organism>
<dbReference type="PANTHER" id="PTHR12227">
    <property type="entry name" value="GLYCERATE KINASE"/>
    <property type="match status" value="1"/>
</dbReference>
<dbReference type="PANTHER" id="PTHR12227:SF0">
    <property type="entry name" value="GLYCERATE KINASE"/>
    <property type="match status" value="1"/>
</dbReference>
<dbReference type="Pfam" id="PF05161">
    <property type="entry name" value="MOFRL"/>
    <property type="match status" value="1"/>
</dbReference>
<evidence type="ECO:0000259" key="1">
    <source>
        <dbReference type="Pfam" id="PF05161"/>
    </source>
</evidence>
<dbReference type="GO" id="GO:0008887">
    <property type="term" value="F:glycerate kinase activity"/>
    <property type="evidence" value="ECO:0007669"/>
    <property type="project" value="InterPro"/>
</dbReference>
<dbReference type="GO" id="GO:0005737">
    <property type="term" value="C:cytoplasm"/>
    <property type="evidence" value="ECO:0007669"/>
    <property type="project" value="TreeGrafter"/>
</dbReference>
<dbReference type="Gene3D" id="3.40.1480.10">
    <property type="entry name" value="MOFRL domain"/>
    <property type="match status" value="1"/>
</dbReference>
<feature type="domain" description="MOFRL" evidence="1">
    <location>
        <begin position="313"/>
        <end position="414"/>
    </location>
</feature>
<dbReference type="InterPro" id="IPR039760">
    <property type="entry name" value="MOFRL_protein"/>
</dbReference>
<dbReference type="Pfam" id="PF13660">
    <property type="entry name" value="DUF4147"/>
    <property type="match status" value="1"/>
</dbReference>
<dbReference type="InterPro" id="IPR007835">
    <property type="entry name" value="MOFRL"/>
</dbReference>
<dbReference type="InterPro" id="IPR025286">
    <property type="entry name" value="MOFRL_assoc_dom"/>
</dbReference>
<dbReference type="Gene3D" id="3.40.50.10180">
    <property type="entry name" value="Glycerate kinase, MOFRL-like N-terminal domain"/>
    <property type="match status" value="1"/>
</dbReference>
<proteinExistence type="predicted"/>
<feature type="domain" description="MOFRL-associated" evidence="2">
    <location>
        <begin position="22"/>
        <end position="228"/>
    </location>
</feature>
<dbReference type="Proteomes" id="UP000632195">
    <property type="component" value="Unassembled WGS sequence"/>
</dbReference>
<name>A0AA37BRL9_9ARCH</name>
<sequence>MVKNRDRIEKTQRRKEALDLIESMLAENDPALRVEGAVRGLKLGESVKVLAFGKASQAMFEGARRALGGKYSRAAVVVPEGEDIWVEGHDLEVYTATHPDVSQKSVEAAQLSIEHLGPFGEGDDVLVLISGGGSAMFELPAQGLDAERIMEVSRCVMDAGGDIYELNAVRALMSRVKAGGLAVMLYPARVHGLVVSDVMGDDLSVIASGPLTMLRDTRRVEEALRKFRERCLPGVMVQQVGERSDPRYFERVEQQIVLSNSDFVQSGIRYLASRRVDFVSFGSNLRGEVSEFSRRLAQALRQAYSLRGSPFWFVCGGETTVQVRGNGRGGRAQELVLRFMEEMGDDEDFLLACFGTDGIDGRSDAAGGISDNWLRERVGRDEVERYLAGSDSGTLLMSRDSAIVTGRTGNNVSDIMVGYYGRR</sequence>
<reference evidence="3" key="1">
    <citation type="journal article" date="2014" name="Int. J. Syst. Evol. Microbiol.">
        <title>Complete genome sequence of Corynebacterium casei LMG S-19264T (=DSM 44701T), isolated from a smear-ripened cheese.</title>
        <authorList>
            <consortium name="US DOE Joint Genome Institute (JGI-PGF)"/>
            <person name="Walter F."/>
            <person name="Albersmeier A."/>
            <person name="Kalinowski J."/>
            <person name="Ruckert C."/>
        </authorList>
    </citation>
    <scope>NUCLEOTIDE SEQUENCE</scope>
    <source>
        <strain evidence="3">JCM 13583</strain>
    </source>
</reference>
<dbReference type="SUPFAM" id="SSF82544">
    <property type="entry name" value="GckA/TtuD-like"/>
    <property type="match status" value="1"/>
</dbReference>
<gene>
    <name evidence="3" type="ORF">GCM10007108_10860</name>
</gene>
<accession>A0AA37BRL9</accession>
<evidence type="ECO:0000259" key="2">
    <source>
        <dbReference type="Pfam" id="PF13660"/>
    </source>
</evidence>
<dbReference type="InterPro" id="IPR038614">
    <property type="entry name" value="GK_N_sf"/>
</dbReference>
<protein>
    <submittedName>
        <fullName evidence="3">D-glycerate 2-kinase</fullName>
    </submittedName>
</protein>
<reference evidence="3" key="2">
    <citation type="submission" date="2022-09" db="EMBL/GenBank/DDBJ databases">
        <authorList>
            <person name="Sun Q."/>
            <person name="Ohkuma M."/>
        </authorList>
    </citation>
    <scope>NUCLEOTIDE SEQUENCE</scope>
    <source>
        <strain evidence="3">JCM 13583</strain>
    </source>
</reference>